<gene>
    <name evidence="2" type="ORF">C0W53_23015</name>
</gene>
<dbReference type="Pfam" id="PF11656">
    <property type="entry name" value="DUF3811"/>
    <property type="match status" value="1"/>
</dbReference>
<evidence type="ECO:0008006" key="4">
    <source>
        <dbReference type="Google" id="ProtNLM"/>
    </source>
</evidence>
<dbReference type="RefSeq" id="WP_045043198.1">
    <property type="nucleotide sequence ID" value="NZ_JAUZMX010000003.1"/>
</dbReference>
<organism evidence="2 3">
    <name type="scientific">Photobacterium kishitanii</name>
    <dbReference type="NCBI Taxonomy" id="318456"/>
    <lineage>
        <taxon>Bacteria</taxon>
        <taxon>Pseudomonadati</taxon>
        <taxon>Pseudomonadota</taxon>
        <taxon>Gammaproteobacteria</taxon>
        <taxon>Vibrionales</taxon>
        <taxon>Vibrionaceae</taxon>
        <taxon>Photobacterium</taxon>
    </lineage>
</organism>
<accession>A0AAX0YP72</accession>
<name>A0AAX0YP72_9GAMM</name>
<comment type="caution">
    <text evidence="2">The sequence shown here is derived from an EMBL/GenBank/DDBJ whole genome shotgun (WGS) entry which is preliminary data.</text>
</comment>
<sequence length="87" mass="10043">MAEDKVVYSTSDSLEIKSQIELAEAKKGESLTDVEKEIVIAETLKKLAAYKLRADELRKAKIRKTHDRKKESNSDVNWSWSANTYRR</sequence>
<keyword evidence="3" id="KW-1185">Reference proteome</keyword>
<feature type="compositionally biased region" description="Polar residues" evidence="1">
    <location>
        <begin position="74"/>
        <end position="87"/>
    </location>
</feature>
<proteinExistence type="predicted"/>
<dbReference type="Proteomes" id="UP000240728">
    <property type="component" value="Unassembled WGS sequence"/>
</dbReference>
<dbReference type="AlphaFoldDB" id="A0AAX0YP72"/>
<feature type="region of interest" description="Disordered" evidence="1">
    <location>
        <begin position="64"/>
        <end position="87"/>
    </location>
</feature>
<reference evidence="2 3" key="1">
    <citation type="submission" date="2018-01" db="EMBL/GenBank/DDBJ databases">
        <title>Whole genome sequencing of Histamine producing bacteria.</title>
        <authorList>
            <person name="Butler K."/>
        </authorList>
    </citation>
    <scope>NUCLEOTIDE SEQUENCE [LARGE SCALE GENOMIC DNA]</scope>
    <source>
        <strain evidence="2 3">A1-4</strain>
    </source>
</reference>
<evidence type="ECO:0000313" key="3">
    <source>
        <dbReference type="Proteomes" id="UP000240728"/>
    </source>
</evidence>
<protein>
    <recommendedName>
        <fullName evidence="4">DUF3811 domain-containing protein</fullName>
    </recommendedName>
</protein>
<evidence type="ECO:0000256" key="1">
    <source>
        <dbReference type="SAM" id="MobiDB-lite"/>
    </source>
</evidence>
<evidence type="ECO:0000313" key="2">
    <source>
        <dbReference type="EMBL" id="PSX38682.1"/>
    </source>
</evidence>
<dbReference type="InterPro" id="IPR020317">
    <property type="entry name" value="Uncharacterised_YjbD"/>
</dbReference>
<dbReference type="EMBL" id="PYOZ01000040">
    <property type="protein sequence ID" value="PSX38682.1"/>
    <property type="molecule type" value="Genomic_DNA"/>
</dbReference>